<dbReference type="EMBL" id="FNSO01000004">
    <property type="protein sequence ID" value="SEC64820.1"/>
    <property type="molecule type" value="Genomic_DNA"/>
</dbReference>
<sequence length="238" mass="26629">MVAADTRRSGPEVPFTGDQIRLSARCGCTDAGWMTAPDLFIDHFLPHPHFELVRTTIVDAPVKDTYSAARELDFTDVQGGVVSAAGWLRALPERWHNRRHGPPRRPTRMTADDLDAGSEWTLLGDRPGAEFALGVAGKFWKPVITWRRVESDDFAAFDEPGFGKLVMAVSVVPYGAHRAVLTVHTRVRMSDPESWLKFRRYWRIARPAIGSVHTALVRTVAVKARERALAAYTRTDQP</sequence>
<dbReference type="STRING" id="208445.SAMN04489727_4535"/>
<evidence type="ECO:0008006" key="3">
    <source>
        <dbReference type="Google" id="ProtNLM"/>
    </source>
</evidence>
<organism evidence="1 2">
    <name type="scientific">Amycolatopsis tolypomycina</name>
    <dbReference type="NCBI Taxonomy" id="208445"/>
    <lineage>
        <taxon>Bacteria</taxon>
        <taxon>Bacillati</taxon>
        <taxon>Actinomycetota</taxon>
        <taxon>Actinomycetes</taxon>
        <taxon>Pseudonocardiales</taxon>
        <taxon>Pseudonocardiaceae</taxon>
        <taxon>Amycolatopsis</taxon>
    </lineage>
</organism>
<keyword evidence="2" id="KW-1185">Reference proteome</keyword>
<reference evidence="2" key="1">
    <citation type="submission" date="2016-10" db="EMBL/GenBank/DDBJ databases">
        <authorList>
            <person name="Varghese N."/>
            <person name="Submissions S."/>
        </authorList>
    </citation>
    <scope>NUCLEOTIDE SEQUENCE [LARGE SCALE GENOMIC DNA]</scope>
    <source>
        <strain evidence="2">DSM 44544</strain>
    </source>
</reference>
<evidence type="ECO:0000313" key="1">
    <source>
        <dbReference type="EMBL" id="SEC64820.1"/>
    </source>
</evidence>
<accession>A0A1H4U8C4</accession>
<dbReference type="AlphaFoldDB" id="A0A1H4U8C4"/>
<gene>
    <name evidence="1" type="ORF">SAMN04489727_4535</name>
</gene>
<proteinExistence type="predicted"/>
<name>A0A1H4U8C4_9PSEU</name>
<protein>
    <recommendedName>
        <fullName evidence="3">DUF1990 domain-containing protein</fullName>
    </recommendedName>
</protein>
<dbReference type="Proteomes" id="UP000199622">
    <property type="component" value="Unassembled WGS sequence"/>
</dbReference>
<evidence type="ECO:0000313" key="2">
    <source>
        <dbReference type="Proteomes" id="UP000199622"/>
    </source>
</evidence>